<name>A0A410DW39_9CLOT</name>
<dbReference type="OrthoDB" id="9797344at2"/>
<dbReference type="PROSITE" id="PS51831">
    <property type="entry name" value="HD"/>
    <property type="match status" value="1"/>
</dbReference>
<reference evidence="2 3" key="1">
    <citation type="submission" date="2018-01" db="EMBL/GenBank/DDBJ databases">
        <title>Genome Sequencing and Assembly of Anaerobacter polyendosporus strain CT4.</title>
        <authorList>
            <person name="Tachaapaikoon C."/>
            <person name="Sutheeworapong S."/>
            <person name="Jenjaroenpun P."/>
            <person name="Wongsurawat T."/>
            <person name="Nookeaw I."/>
            <person name="Cheawchanlertfa P."/>
            <person name="Kosugi A."/>
            <person name="Cheevadhanarak S."/>
            <person name="Ratanakhanokchai K."/>
        </authorList>
    </citation>
    <scope>NUCLEOTIDE SEQUENCE [LARGE SCALE GENOMIC DNA]</scope>
    <source>
        <strain evidence="2 3">CT4</strain>
    </source>
</reference>
<dbReference type="Gene3D" id="1.10.3210.50">
    <property type="match status" value="1"/>
</dbReference>
<dbReference type="RefSeq" id="WP_128214028.1">
    <property type="nucleotide sequence ID" value="NZ_CP025746.1"/>
</dbReference>
<dbReference type="PANTHER" id="PTHR33594">
    <property type="entry name" value="SUPERFAMILY HYDROLASE, PUTATIVE (AFU_ORTHOLOGUE AFUA_1G03035)-RELATED"/>
    <property type="match status" value="1"/>
</dbReference>
<dbReference type="PANTHER" id="PTHR33594:SF1">
    <property type="entry name" value="HD_PDEASE DOMAIN-CONTAINING PROTEIN"/>
    <property type="match status" value="1"/>
</dbReference>
<dbReference type="GO" id="GO:0016787">
    <property type="term" value="F:hydrolase activity"/>
    <property type="evidence" value="ECO:0007669"/>
    <property type="project" value="UniProtKB-KW"/>
</dbReference>
<dbReference type="SUPFAM" id="SSF109604">
    <property type="entry name" value="HD-domain/PDEase-like"/>
    <property type="match status" value="1"/>
</dbReference>
<dbReference type="InterPro" id="IPR006674">
    <property type="entry name" value="HD_domain"/>
</dbReference>
<protein>
    <submittedName>
        <fullName evidence="2">Phosphohydrolase</fullName>
    </submittedName>
</protein>
<dbReference type="KEGG" id="cmah:C1I91_17545"/>
<evidence type="ECO:0000313" key="2">
    <source>
        <dbReference type="EMBL" id="QAA33305.1"/>
    </source>
</evidence>
<dbReference type="SMART" id="SM00471">
    <property type="entry name" value="HDc"/>
    <property type="match status" value="1"/>
</dbReference>
<dbReference type="InterPro" id="IPR003607">
    <property type="entry name" value="HD/PDEase_dom"/>
</dbReference>
<keyword evidence="2" id="KW-0378">Hydrolase</keyword>
<evidence type="ECO:0000313" key="3">
    <source>
        <dbReference type="Proteomes" id="UP000286268"/>
    </source>
</evidence>
<evidence type="ECO:0000259" key="1">
    <source>
        <dbReference type="PROSITE" id="PS51831"/>
    </source>
</evidence>
<dbReference type="Pfam" id="PF01966">
    <property type="entry name" value="HD"/>
    <property type="match status" value="1"/>
</dbReference>
<sequence>MNNYIKNSLIDIAKEKIGSNDPSHDINHALRVLNNAEIICNKEGGDMDIVIPAALFHDIICYQKNSQKSALSSKHSADMAADILKNFKEYNSSKIAMVYEAIEKCSFSKGIIPNFLEGKIVQDADRLEATGAISIMRTFCSAGLMKSSLYNVNDPFCVERVPNGKQYALDLFYSRLLKIKNTMNTETGRILAEERSLVLDQFLDSLRRELGIIDK</sequence>
<dbReference type="EMBL" id="CP025746">
    <property type="protein sequence ID" value="QAA33305.1"/>
    <property type="molecule type" value="Genomic_DNA"/>
</dbReference>
<gene>
    <name evidence="2" type="ORF">C1I91_17545</name>
</gene>
<proteinExistence type="predicted"/>
<feature type="domain" description="HD" evidence="1">
    <location>
        <begin position="25"/>
        <end position="130"/>
    </location>
</feature>
<dbReference type="AlphaFoldDB" id="A0A410DW39"/>
<organism evidence="2 3">
    <name type="scientific">Clostridium manihotivorum</name>
    <dbReference type="NCBI Taxonomy" id="2320868"/>
    <lineage>
        <taxon>Bacteria</taxon>
        <taxon>Bacillati</taxon>
        <taxon>Bacillota</taxon>
        <taxon>Clostridia</taxon>
        <taxon>Eubacteriales</taxon>
        <taxon>Clostridiaceae</taxon>
        <taxon>Clostridium</taxon>
    </lineage>
</organism>
<keyword evidence="3" id="KW-1185">Reference proteome</keyword>
<dbReference type="CDD" id="cd00077">
    <property type="entry name" value="HDc"/>
    <property type="match status" value="1"/>
</dbReference>
<accession>A0A410DW39</accession>
<dbReference type="Proteomes" id="UP000286268">
    <property type="component" value="Chromosome"/>
</dbReference>